<evidence type="ECO:0000313" key="2">
    <source>
        <dbReference type="Proteomes" id="UP000264883"/>
    </source>
</evidence>
<reference evidence="1 2" key="1">
    <citation type="submission" date="2016-08" db="EMBL/GenBank/DDBJ databases">
        <title>Complete Genome Sequence Of The Indigo Reducing Clostridium isatidis DSM15098.</title>
        <authorList>
            <person name="Little G.T."/>
            <person name="Minton N.P."/>
        </authorList>
    </citation>
    <scope>NUCLEOTIDE SEQUENCE [LARGE SCALE GENOMIC DNA]</scope>
    <source>
        <strain evidence="1 2">DSM 15098</strain>
    </source>
</reference>
<dbReference type="AlphaFoldDB" id="A0A343JAD6"/>
<proteinExistence type="predicted"/>
<dbReference type="OrthoDB" id="1937023at2"/>
<dbReference type="RefSeq" id="WP_119864631.1">
    <property type="nucleotide sequence ID" value="NZ_CP016786.1"/>
</dbReference>
<accession>A0A343JAD6</accession>
<name>A0A343JAD6_9CLOT</name>
<evidence type="ECO:0000313" key="1">
    <source>
        <dbReference type="EMBL" id="ASW42494.1"/>
    </source>
</evidence>
<dbReference type="CDD" id="cd15786">
    <property type="entry name" value="CPF_1278_like"/>
    <property type="match status" value="1"/>
</dbReference>
<organism evidence="1 2">
    <name type="scientific">Clostridium isatidis</name>
    <dbReference type="NCBI Taxonomy" id="182773"/>
    <lineage>
        <taxon>Bacteria</taxon>
        <taxon>Bacillati</taxon>
        <taxon>Bacillota</taxon>
        <taxon>Clostridia</taxon>
        <taxon>Eubacteriales</taxon>
        <taxon>Clostridiaceae</taxon>
        <taxon>Clostridium</taxon>
    </lineage>
</organism>
<sequence length="162" mass="19366">MKKLISYIVILIIPLLFVSCNINTAQYSKPKNKPSLDYYTNEIYRRLMSNEEYKLIVFDMDFYVSYDVNENEHSILPEFFDALKTENFEAKTEINSSPKFKLIVEFSDFKYIINIYDEEVVSIYPWDGIYEEDILSMEDIPDYYNLYKFCEYIKKVAKGFEG</sequence>
<protein>
    <recommendedName>
        <fullName evidence="3">Lipoprotein</fullName>
    </recommendedName>
</protein>
<dbReference type="EMBL" id="CP016786">
    <property type="protein sequence ID" value="ASW42494.1"/>
    <property type="molecule type" value="Genomic_DNA"/>
</dbReference>
<dbReference type="KEGG" id="cia:BEN51_03065"/>
<dbReference type="InterPro" id="IPR032619">
    <property type="entry name" value="DUF4883"/>
</dbReference>
<evidence type="ECO:0008006" key="3">
    <source>
        <dbReference type="Google" id="ProtNLM"/>
    </source>
</evidence>
<dbReference type="Pfam" id="PF16224">
    <property type="entry name" value="DUF4883"/>
    <property type="match status" value="1"/>
</dbReference>
<dbReference type="Gene3D" id="3.30.1490.410">
    <property type="entry name" value="Uncharacterised protein PF16224, DUF4883"/>
    <property type="match status" value="1"/>
</dbReference>
<keyword evidence="2" id="KW-1185">Reference proteome</keyword>
<gene>
    <name evidence="1" type="ORF">BEN51_03065</name>
</gene>
<dbReference type="PROSITE" id="PS51257">
    <property type="entry name" value="PROKAR_LIPOPROTEIN"/>
    <property type="match status" value="1"/>
</dbReference>
<dbReference type="Proteomes" id="UP000264883">
    <property type="component" value="Chromosome"/>
</dbReference>